<proteinExistence type="predicted"/>
<name>A0A1I3Q2S5_9RHOB</name>
<evidence type="ECO:0000313" key="2">
    <source>
        <dbReference type="Proteomes" id="UP000199110"/>
    </source>
</evidence>
<dbReference type="AlphaFoldDB" id="A0A1I3Q2S5"/>
<sequence>MGTWGVDSFDNDDAGDFVAALEADKSEPPVVNAERVIAALDAVFAQSAQGLDAGVAAIGVAAADIVATSLGQSRATEKADPYELENALKFNDDAVGKAVAVLSRVRADGSELAALWDETDDAEDWRTALSALEARLRKAAETHGLDPTFVPEDEGGMSEEQTIRDTVDQVYDDMMVEMERVADTGAGDPQVEMLRHLVRKMHLVHKDITNMRYFVVDSLDTLTARIDRIEKAGQ</sequence>
<dbReference type="EMBL" id="FORA01000003">
    <property type="protein sequence ID" value="SFJ28138.1"/>
    <property type="molecule type" value="Genomic_DNA"/>
</dbReference>
<dbReference type="STRING" id="390807.SAMN04488095_2397"/>
<evidence type="ECO:0008006" key="3">
    <source>
        <dbReference type="Google" id="ProtNLM"/>
    </source>
</evidence>
<organism evidence="1 2">
    <name type="scientific">Jannaschia pohangensis</name>
    <dbReference type="NCBI Taxonomy" id="390807"/>
    <lineage>
        <taxon>Bacteria</taxon>
        <taxon>Pseudomonadati</taxon>
        <taxon>Pseudomonadota</taxon>
        <taxon>Alphaproteobacteria</taxon>
        <taxon>Rhodobacterales</taxon>
        <taxon>Roseobacteraceae</taxon>
        <taxon>Jannaschia</taxon>
    </lineage>
</organism>
<gene>
    <name evidence="1" type="ORF">SAMN04488095_2397</name>
</gene>
<dbReference type="Proteomes" id="UP000199110">
    <property type="component" value="Unassembled WGS sequence"/>
</dbReference>
<reference evidence="1 2" key="1">
    <citation type="submission" date="2016-10" db="EMBL/GenBank/DDBJ databases">
        <authorList>
            <person name="de Groot N.N."/>
        </authorList>
    </citation>
    <scope>NUCLEOTIDE SEQUENCE [LARGE SCALE GENOMIC DNA]</scope>
    <source>
        <strain evidence="1 2">DSM 19073</strain>
    </source>
</reference>
<dbReference type="InterPro" id="IPR025355">
    <property type="entry name" value="DUF4259"/>
</dbReference>
<dbReference type="OrthoDB" id="7594887at2"/>
<keyword evidence="2" id="KW-1185">Reference proteome</keyword>
<dbReference type="Pfam" id="PF14078">
    <property type="entry name" value="DUF4259"/>
    <property type="match status" value="1"/>
</dbReference>
<evidence type="ECO:0000313" key="1">
    <source>
        <dbReference type="EMBL" id="SFJ28138.1"/>
    </source>
</evidence>
<protein>
    <recommendedName>
        <fullName evidence="3">DUF4259 domain-containing protein</fullName>
    </recommendedName>
</protein>
<accession>A0A1I3Q2S5</accession>
<dbReference type="RefSeq" id="WP_092780805.1">
    <property type="nucleotide sequence ID" value="NZ_FORA01000003.1"/>
</dbReference>